<gene>
    <name evidence="1" type="ORF">HF292_000595</name>
</gene>
<sequence length="252" mass="28255">MPGANDLVESFFDGLTLADTHQTLIRNIISLRVSEDLFNDLSDNPEDWLVAQRYEAAAKPHHYASQTPAIDRPFEESGWFAAIWFPFKNWTASRYSDGSFGVWYGADTVETSVYETVHHWKARLLRDAGFEQMVISGNRESITVDRLLYGVRCDAALVDLRPRVADYPALVDPESYHFTQPMGARLKAEGHPGLITLSARCVGDVYAVLNPDVLSNPKIQSYLTYRLTRHGVQVSNGSRAPQGANEAWMCVT</sequence>
<name>A0ACD5IHJ6_9PROT</name>
<accession>A0ACD5IHJ6</accession>
<evidence type="ECO:0000313" key="2">
    <source>
        <dbReference type="Proteomes" id="UP001196097"/>
    </source>
</evidence>
<protein>
    <submittedName>
        <fullName evidence="1">RES family NAD+ phosphorylase</fullName>
    </submittedName>
</protein>
<proteinExistence type="predicted"/>
<reference evidence="1 2" key="1">
    <citation type="journal article" date="2021" name="ISME J.">
        <title>Genomic evolution of the class Acidithiobacillia: deep-branching Proteobacteria living in extreme acidic conditions.</title>
        <authorList>
            <person name="Moya-Beltran A."/>
            <person name="Beard S."/>
            <person name="Rojas-Villalobos C."/>
            <person name="Issotta F."/>
            <person name="Gallardo Y."/>
            <person name="Ulloa R."/>
            <person name="Giaveno A."/>
            <person name="Degli Esposti M."/>
            <person name="Johnson D.B."/>
            <person name="Quatrini R."/>
        </authorList>
    </citation>
    <scope>NUCLEOTIDE SEQUENCE [LARGE SCALE GENOMIC DNA]</scope>
    <source>
        <strain evidence="1 2">CF3</strain>
    </source>
</reference>
<dbReference type="EMBL" id="CP130946">
    <property type="protein sequence ID" value="XRP73172.1"/>
    <property type="molecule type" value="Genomic_DNA"/>
</dbReference>
<organism evidence="1 2">
    <name type="scientific">Acidithiobacillus ferruginosus</name>
    <dbReference type="NCBI Taxonomy" id="3063951"/>
    <lineage>
        <taxon>Bacteria</taxon>
        <taxon>Pseudomonadati</taxon>
        <taxon>Pseudomonadota</taxon>
        <taxon>Acidithiobacillia</taxon>
        <taxon>Acidithiobacillales</taxon>
        <taxon>Acidithiobacillaceae</taxon>
        <taxon>Acidithiobacillus</taxon>
    </lineage>
</organism>
<dbReference type="Proteomes" id="UP001196097">
    <property type="component" value="Chromosome"/>
</dbReference>
<evidence type="ECO:0000313" key="1">
    <source>
        <dbReference type="EMBL" id="XRP73172.1"/>
    </source>
</evidence>
<keyword evidence="2" id="KW-1185">Reference proteome</keyword>